<dbReference type="EMBL" id="JBIGIC010000001">
    <property type="protein sequence ID" value="MFG6485374.1"/>
    <property type="molecule type" value="Genomic_DNA"/>
</dbReference>
<organism evidence="2 3">
    <name type="scientific">Pelomonas candidula</name>
    <dbReference type="NCBI Taxonomy" id="3299025"/>
    <lineage>
        <taxon>Bacteria</taxon>
        <taxon>Pseudomonadati</taxon>
        <taxon>Pseudomonadota</taxon>
        <taxon>Betaproteobacteria</taxon>
        <taxon>Burkholderiales</taxon>
        <taxon>Sphaerotilaceae</taxon>
        <taxon>Roseateles</taxon>
    </lineage>
</organism>
<keyword evidence="3" id="KW-1185">Reference proteome</keyword>
<evidence type="ECO:0000313" key="3">
    <source>
        <dbReference type="Proteomes" id="UP001606134"/>
    </source>
</evidence>
<name>A0ABW7H649_9BURK</name>
<dbReference type="RefSeq" id="WP_394405950.1">
    <property type="nucleotide sequence ID" value="NZ_JBIGIC010000001.1"/>
</dbReference>
<feature type="region of interest" description="Disordered" evidence="1">
    <location>
        <begin position="43"/>
        <end position="66"/>
    </location>
</feature>
<dbReference type="Proteomes" id="UP001606134">
    <property type="component" value="Unassembled WGS sequence"/>
</dbReference>
<reference evidence="2 3" key="1">
    <citation type="submission" date="2024-08" db="EMBL/GenBank/DDBJ databases">
        <authorList>
            <person name="Lu H."/>
        </authorList>
    </citation>
    <scope>NUCLEOTIDE SEQUENCE [LARGE SCALE GENOMIC DNA]</scope>
    <source>
        <strain evidence="2 3">BYS78W</strain>
    </source>
</reference>
<sequence>MAIYASSHTRGTQRVDVVSLGAISAPQLSLAPGQLFVAQALRPKAGRAEGEKGSSVPERASRSAPI</sequence>
<evidence type="ECO:0000313" key="2">
    <source>
        <dbReference type="EMBL" id="MFG6485374.1"/>
    </source>
</evidence>
<accession>A0ABW7H649</accession>
<gene>
    <name evidence="2" type="ORF">ACG04R_01750</name>
</gene>
<protein>
    <submittedName>
        <fullName evidence="2">Uncharacterized protein</fullName>
    </submittedName>
</protein>
<comment type="caution">
    <text evidence="2">The sequence shown here is derived from an EMBL/GenBank/DDBJ whole genome shotgun (WGS) entry which is preliminary data.</text>
</comment>
<proteinExistence type="predicted"/>
<evidence type="ECO:0000256" key="1">
    <source>
        <dbReference type="SAM" id="MobiDB-lite"/>
    </source>
</evidence>